<dbReference type="RefSeq" id="WP_125016537.1">
    <property type="nucleotide sequence ID" value="NZ_RQVQ01000002.1"/>
</dbReference>
<protein>
    <submittedName>
        <fullName evidence="1">Uncharacterized protein</fullName>
    </submittedName>
</protein>
<accession>A0A3P3WDF7</accession>
<keyword evidence="2" id="KW-1185">Reference proteome</keyword>
<reference evidence="1 2" key="1">
    <citation type="submission" date="2018-11" db="EMBL/GenBank/DDBJ databases">
        <title>Flavobacterium sp. nov., YIM 102701-2 draft genome.</title>
        <authorList>
            <person name="Li G."/>
            <person name="Jiang Y."/>
        </authorList>
    </citation>
    <scope>NUCLEOTIDE SEQUENCE [LARGE SCALE GENOMIC DNA]</scope>
    <source>
        <strain evidence="1 2">YIM 102701-2</strain>
    </source>
</reference>
<dbReference type="OrthoDB" id="1014182at2"/>
<proteinExistence type="predicted"/>
<gene>
    <name evidence="1" type="ORF">EG240_01085</name>
</gene>
<evidence type="ECO:0000313" key="1">
    <source>
        <dbReference type="EMBL" id="RRJ93100.1"/>
    </source>
</evidence>
<dbReference type="Proteomes" id="UP000275719">
    <property type="component" value="Unassembled WGS sequence"/>
</dbReference>
<name>A0A3P3WDF7_9FLAO</name>
<comment type="caution">
    <text evidence="1">The sequence shown here is derived from an EMBL/GenBank/DDBJ whole genome shotgun (WGS) entry which is preliminary data.</text>
</comment>
<evidence type="ECO:0000313" key="2">
    <source>
        <dbReference type="Proteomes" id="UP000275719"/>
    </source>
</evidence>
<organism evidence="1 2">
    <name type="scientific">Paenimyroides tangerinum</name>
    <dbReference type="NCBI Taxonomy" id="2488728"/>
    <lineage>
        <taxon>Bacteria</taxon>
        <taxon>Pseudomonadati</taxon>
        <taxon>Bacteroidota</taxon>
        <taxon>Flavobacteriia</taxon>
        <taxon>Flavobacteriales</taxon>
        <taxon>Flavobacteriaceae</taxon>
        <taxon>Paenimyroides</taxon>
    </lineage>
</organism>
<dbReference type="AlphaFoldDB" id="A0A3P3WDF7"/>
<dbReference type="EMBL" id="RQVQ01000002">
    <property type="protein sequence ID" value="RRJ93100.1"/>
    <property type="molecule type" value="Genomic_DNA"/>
</dbReference>
<sequence>MQEINLSKKEIQSRLNNLRIQPQNLEARNYGVSIKYFETKNDKWNKRIDYSVRVELNIDKNNGVVSFEKKHVMINQHVPDLINEIFANKISEALYPIEANMNEKGLGGSYIENYEDVLLRWKNKKEEILKKYQSEAVTHFLEKTSKIFNNINLLKQSLHNDWFWNLFFHPKLLHYGDNRTIEKTLYLSIVPYQYPFRFTGTQYIEKIPTNYHSFLVTYKSDEVEAPSYFRPKNITDNQKVYMCLDVFFDLDLYHHFPIHTRAYLTIYSKDLNKKKIQIRRIEFTMYQQNTSIYENKNLSNKSAFITGGIVRLPPNEWGFDNFERVANDW</sequence>